<dbReference type="EMBL" id="SMKY01000340">
    <property type="protein sequence ID" value="TDD65248.1"/>
    <property type="molecule type" value="Genomic_DNA"/>
</dbReference>
<evidence type="ECO:0000313" key="1">
    <source>
        <dbReference type="EMBL" id="TDD65248.1"/>
    </source>
</evidence>
<reference evidence="1 2" key="1">
    <citation type="submission" date="2019-03" db="EMBL/GenBank/DDBJ databases">
        <title>Draft genome sequences of novel Actinobacteria.</title>
        <authorList>
            <person name="Sahin N."/>
            <person name="Ay H."/>
            <person name="Saygin H."/>
        </authorList>
    </citation>
    <scope>NUCLEOTIDE SEQUENCE [LARGE SCALE GENOMIC DNA]</scope>
    <source>
        <strain evidence="1 2">DSM 45941</strain>
    </source>
</reference>
<name>A0A4R5A0G9_9ACTN</name>
<accession>A0A4R5A0G9</accession>
<comment type="caution">
    <text evidence="1">The sequence shown here is derived from an EMBL/GenBank/DDBJ whole genome shotgun (WGS) entry which is preliminary data.</text>
</comment>
<dbReference type="Proteomes" id="UP000295578">
    <property type="component" value="Unassembled WGS sequence"/>
</dbReference>
<evidence type="ECO:0000313" key="2">
    <source>
        <dbReference type="Proteomes" id="UP000295578"/>
    </source>
</evidence>
<dbReference type="OrthoDB" id="7278199at2"/>
<dbReference type="AlphaFoldDB" id="A0A4R5A0G9"/>
<sequence length="62" mass="6608">MRGGRADRPALTRPIGVVFGPRRPQVPAVRHFLELLETSPDLGLDLAEGAEWTTGAAGPMKA</sequence>
<organism evidence="1 2">
    <name type="scientific">Actinomadura darangshiensis</name>
    <dbReference type="NCBI Taxonomy" id="705336"/>
    <lineage>
        <taxon>Bacteria</taxon>
        <taxon>Bacillati</taxon>
        <taxon>Actinomycetota</taxon>
        <taxon>Actinomycetes</taxon>
        <taxon>Streptosporangiales</taxon>
        <taxon>Thermomonosporaceae</taxon>
        <taxon>Actinomadura</taxon>
    </lineage>
</organism>
<keyword evidence="2" id="KW-1185">Reference proteome</keyword>
<protein>
    <submittedName>
        <fullName evidence="1">Uncharacterized protein</fullName>
    </submittedName>
</protein>
<proteinExistence type="predicted"/>
<gene>
    <name evidence="1" type="ORF">E1293_40500</name>
</gene>
<dbReference type="RefSeq" id="WP_132204378.1">
    <property type="nucleotide sequence ID" value="NZ_SMKY01000340.1"/>
</dbReference>